<dbReference type="PANTHER" id="PTHR43433">
    <property type="entry name" value="HYDROLASE, ALPHA/BETA FOLD FAMILY PROTEIN"/>
    <property type="match status" value="1"/>
</dbReference>
<dbReference type="InterPro" id="IPR029058">
    <property type="entry name" value="AB_hydrolase_fold"/>
</dbReference>
<dbReference type="AlphaFoldDB" id="A0A239AUI4"/>
<dbReference type="InterPro" id="IPR000073">
    <property type="entry name" value="AB_hydrolase_1"/>
</dbReference>
<protein>
    <submittedName>
        <fullName evidence="2">Alpha/beta hydrolase fold</fullName>
    </submittedName>
</protein>
<dbReference type="EMBL" id="FZNO01000059">
    <property type="protein sequence ID" value="SNR99365.1"/>
    <property type="molecule type" value="Genomic_DNA"/>
</dbReference>
<dbReference type="Proteomes" id="UP000198403">
    <property type="component" value="Unassembled WGS sequence"/>
</dbReference>
<dbReference type="PANTHER" id="PTHR43433:SF5">
    <property type="entry name" value="AB HYDROLASE-1 DOMAIN-CONTAINING PROTEIN"/>
    <property type="match status" value="1"/>
</dbReference>
<evidence type="ECO:0000313" key="2">
    <source>
        <dbReference type="EMBL" id="SNR99365.1"/>
    </source>
</evidence>
<proteinExistence type="predicted"/>
<name>A0A239AUI4_9ACTN</name>
<keyword evidence="2" id="KW-0378">Hydrolase</keyword>
<sequence length="193" mass="20716">MSSREIRSADGTSIRGWCNDGDGDPVLLCNGLGAPLAAWPRLVARSSRYRVLSWDYRGLGGSQRPMDRGRVQVEDHAADARAVLDAFGVRSATLVGWSLGVNVAFELALQDPARVAGVLAVAGVPGGSFSSLFAPLGVPRPLRARIGHLSSWWLPVIGPLLPLVVAGLRPWEDALSPAAPGGRRRQRPRVWER</sequence>
<gene>
    <name evidence="2" type="ORF">SAMN06272737_1594</name>
</gene>
<accession>A0A239AUI4</accession>
<dbReference type="InterPro" id="IPR050471">
    <property type="entry name" value="AB_hydrolase"/>
</dbReference>
<evidence type="ECO:0000313" key="3">
    <source>
        <dbReference type="Proteomes" id="UP000198403"/>
    </source>
</evidence>
<dbReference type="RefSeq" id="WP_254920884.1">
    <property type="nucleotide sequence ID" value="NZ_FZNO01000059.1"/>
</dbReference>
<dbReference type="GO" id="GO:0016787">
    <property type="term" value="F:hydrolase activity"/>
    <property type="evidence" value="ECO:0007669"/>
    <property type="project" value="UniProtKB-KW"/>
</dbReference>
<dbReference type="SUPFAM" id="SSF53474">
    <property type="entry name" value="alpha/beta-Hydrolases"/>
    <property type="match status" value="1"/>
</dbReference>
<dbReference type="Gene3D" id="3.40.50.1820">
    <property type="entry name" value="alpha/beta hydrolase"/>
    <property type="match status" value="1"/>
</dbReference>
<keyword evidence="3" id="KW-1185">Reference proteome</keyword>
<evidence type="ECO:0000259" key="1">
    <source>
        <dbReference type="Pfam" id="PF00561"/>
    </source>
</evidence>
<reference evidence="2 3" key="1">
    <citation type="submission" date="2017-06" db="EMBL/GenBank/DDBJ databases">
        <authorList>
            <person name="Kim H.J."/>
            <person name="Triplett B.A."/>
        </authorList>
    </citation>
    <scope>NUCLEOTIDE SEQUENCE [LARGE SCALE GENOMIC DNA]</scope>
    <source>
        <strain evidence="2 3">DSM 44272</strain>
    </source>
</reference>
<organism evidence="2 3">
    <name type="scientific">Blastococcus mobilis</name>
    <dbReference type="NCBI Taxonomy" id="1938746"/>
    <lineage>
        <taxon>Bacteria</taxon>
        <taxon>Bacillati</taxon>
        <taxon>Actinomycetota</taxon>
        <taxon>Actinomycetes</taxon>
        <taxon>Geodermatophilales</taxon>
        <taxon>Geodermatophilaceae</taxon>
        <taxon>Blastococcus</taxon>
    </lineage>
</organism>
<feature type="domain" description="AB hydrolase-1" evidence="1">
    <location>
        <begin position="25"/>
        <end position="123"/>
    </location>
</feature>
<dbReference type="Pfam" id="PF00561">
    <property type="entry name" value="Abhydrolase_1"/>
    <property type="match status" value="1"/>
</dbReference>